<dbReference type="Proteomes" id="UP001168613">
    <property type="component" value="Unassembled WGS sequence"/>
</dbReference>
<evidence type="ECO:0000259" key="7">
    <source>
        <dbReference type="PROSITE" id="PS50850"/>
    </source>
</evidence>
<dbReference type="PROSITE" id="PS50850">
    <property type="entry name" value="MFS"/>
    <property type="match status" value="1"/>
</dbReference>
<dbReference type="PANTHER" id="PTHR23519:SF1">
    <property type="entry name" value="AUTOPHAGY-RELATED PROTEIN 22"/>
    <property type="match status" value="1"/>
</dbReference>
<keyword evidence="2" id="KW-0813">Transport</keyword>
<evidence type="ECO:0000313" key="9">
    <source>
        <dbReference type="Proteomes" id="UP001168613"/>
    </source>
</evidence>
<dbReference type="InterPro" id="IPR024671">
    <property type="entry name" value="Atg22-like"/>
</dbReference>
<name>A0ABT8EI92_9BURK</name>
<feature type="transmembrane region" description="Helical" evidence="6">
    <location>
        <begin position="272"/>
        <end position="295"/>
    </location>
</feature>
<keyword evidence="4 6" id="KW-1133">Transmembrane helix</keyword>
<feature type="transmembrane region" description="Helical" evidence="6">
    <location>
        <begin position="57"/>
        <end position="78"/>
    </location>
</feature>
<comment type="caution">
    <text evidence="8">The sequence shown here is derived from an EMBL/GenBank/DDBJ whole genome shotgun (WGS) entry which is preliminary data.</text>
</comment>
<dbReference type="Gene3D" id="1.20.1250.20">
    <property type="entry name" value="MFS general substrate transporter like domains"/>
    <property type="match status" value="2"/>
</dbReference>
<proteinExistence type="predicted"/>
<feature type="transmembrane region" description="Helical" evidence="6">
    <location>
        <begin position="243"/>
        <end position="266"/>
    </location>
</feature>
<evidence type="ECO:0000256" key="4">
    <source>
        <dbReference type="ARBA" id="ARBA00022989"/>
    </source>
</evidence>
<dbReference type="InterPro" id="IPR036259">
    <property type="entry name" value="MFS_trans_sf"/>
</dbReference>
<dbReference type="InterPro" id="IPR050495">
    <property type="entry name" value="ATG22/LtaA_families"/>
</dbReference>
<feature type="transmembrane region" description="Helical" evidence="6">
    <location>
        <begin position="186"/>
        <end position="209"/>
    </location>
</feature>
<feature type="transmembrane region" description="Helical" evidence="6">
    <location>
        <begin position="115"/>
        <end position="138"/>
    </location>
</feature>
<feature type="transmembrane region" description="Helical" evidence="6">
    <location>
        <begin position="150"/>
        <end position="174"/>
    </location>
</feature>
<keyword evidence="9" id="KW-1185">Reference proteome</keyword>
<evidence type="ECO:0000256" key="5">
    <source>
        <dbReference type="ARBA" id="ARBA00023136"/>
    </source>
</evidence>
<accession>A0ABT8EI92</accession>
<evidence type="ECO:0000256" key="1">
    <source>
        <dbReference type="ARBA" id="ARBA00004127"/>
    </source>
</evidence>
<sequence>MGERLQDSLNHGVRLRELWAWAMYDFANSGYTTVILTSVYSAYFVGVIAAGEDWATLAWTACLSLSYFFIMLTMPAIGAWADARAHKRRVLFISTVVCVVATALLFFVVPGGVVGALLCILFSNYAYCVGESLVAAFLPELARPDALGRVSGWGWGFGYFGGMLTLGLSLYLLLSTSALGWTAEQYVPWITVLTAVLFSIAALPAFLLLRERSQPNHQLTQGVLTRLRVSWRDVQHNFPDFRILLLCGASYQAGIAVVITLSAVYATEAMGFTMAQTMMLIFTVNIAAAVGAIGFGHIQDVIGHKRALAVTLVGWLLMIAIAVSSQTITAFWLAAGVAGLCIGSSQSAGRAMVGVLAPSHRLAEFYALWSFAVQLAAICGPLSYGLVVWVTAGNHRLALLCTAFFFLSGLVLLRGMDFARGAQAKQADSVQHE</sequence>
<evidence type="ECO:0000256" key="6">
    <source>
        <dbReference type="SAM" id="Phobius"/>
    </source>
</evidence>
<gene>
    <name evidence="8" type="ORF">LMS43_06065</name>
</gene>
<keyword evidence="3 6" id="KW-0812">Transmembrane</keyword>
<dbReference type="Pfam" id="PF11700">
    <property type="entry name" value="ATG22"/>
    <property type="match status" value="1"/>
</dbReference>
<feature type="transmembrane region" description="Helical" evidence="6">
    <location>
        <begin position="365"/>
        <end position="391"/>
    </location>
</feature>
<feature type="transmembrane region" description="Helical" evidence="6">
    <location>
        <begin position="21"/>
        <end position="45"/>
    </location>
</feature>
<evidence type="ECO:0000256" key="2">
    <source>
        <dbReference type="ARBA" id="ARBA00022448"/>
    </source>
</evidence>
<feature type="transmembrane region" description="Helical" evidence="6">
    <location>
        <begin position="397"/>
        <end position="416"/>
    </location>
</feature>
<feature type="domain" description="Major facilitator superfamily (MFS) profile" evidence="7">
    <location>
        <begin position="240"/>
        <end position="433"/>
    </location>
</feature>
<protein>
    <submittedName>
        <fullName evidence="8">MFS transporter</fullName>
    </submittedName>
</protein>
<evidence type="ECO:0000313" key="8">
    <source>
        <dbReference type="EMBL" id="MDN4120845.1"/>
    </source>
</evidence>
<dbReference type="PANTHER" id="PTHR23519">
    <property type="entry name" value="AUTOPHAGY-RELATED PROTEIN 22"/>
    <property type="match status" value="1"/>
</dbReference>
<dbReference type="RefSeq" id="WP_266124578.1">
    <property type="nucleotide sequence ID" value="NZ_JAJHNU010000001.1"/>
</dbReference>
<evidence type="ECO:0000256" key="3">
    <source>
        <dbReference type="ARBA" id="ARBA00022692"/>
    </source>
</evidence>
<keyword evidence="5 6" id="KW-0472">Membrane</keyword>
<feature type="transmembrane region" description="Helical" evidence="6">
    <location>
        <begin position="90"/>
        <end position="109"/>
    </location>
</feature>
<organism evidence="8 9">
    <name type="scientific">Alcaligenes endophyticus</name>
    <dbReference type="NCBI Taxonomy" id="1929088"/>
    <lineage>
        <taxon>Bacteria</taxon>
        <taxon>Pseudomonadati</taxon>
        <taxon>Pseudomonadota</taxon>
        <taxon>Betaproteobacteria</taxon>
        <taxon>Burkholderiales</taxon>
        <taxon>Alcaligenaceae</taxon>
        <taxon>Alcaligenes</taxon>
    </lineage>
</organism>
<dbReference type="SUPFAM" id="SSF103473">
    <property type="entry name" value="MFS general substrate transporter"/>
    <property type="match status" value="1"/>
</dbReference>
<feature type="transmembrane region" description="Helical" evidence="6">
    <location>
        <begin position="307"/>
        <end position="324"/>
    </location>
</feature>
<reference evidence="8" key="1">
    <citation type="submission" date="2021-11" db="EMBL/GenBank/DDBJ databases">
        <title>Draft genome sequence of Alcaligenes endophyticus type strain CCUG 75668T.</title>
        <authorList>
            <person name="Salva-Serra F."/>
            <person name="Duran R.E."/>
            <person name="Seeger M."/>
            <person name="Moore E.R.B."/>
            <person name="Jaen-Luchoro D."/>
        </authorList>
    </citation>
    <scope>NUCLEOTIDE SEQUENCE</scope>
    <source>
        <strain evidence="8">CCUG 75668</strain>
    </source>
</reference>
<comment type="subcellular location">
    <subcellularLocation>
        <location evidence="1">Endomembrane system</location>
        <topology evidence="1">Multi-pass membrane protein</topology>
    </subcellularLocation>
</comment>
<dbReference type="EMBL" id="JAJHNU010000001">
    <property type="protein sequence ID" value="MDN4120845.1"/>
    <property type="molecule type" value="Genomic_DNA"/>
</dbReference>
<dbReference type="InterPro" id="IPR020846">
    <property type="entry name" value="MFS_dom"/>
</dbReference>